<dbReference type="EMBL" id="DSOK01000461">
    <property type="protein sequence ID" value="HEN17115.1"/>
    <property type="molecule type" value="Genomic_DNA"/>
</dbReference>
<comment type="caution">
    <text evidence="2">The sequence shown here is derived from an EMBL/GenBank/DDBJ whole genome shotgun (WGS) entry which is preliminary data.</text>
</comment>
<name>A0A7C2P899_9PLAN</name>
<keyword evidence="1" id="KW-0732">Signal</keyword>
<evidence type="ECO:0008006" key="3">
    <source>
        <dbReference type="Google" id="ProtNLM"/>
    </source>
</evidence>
<feature type="chain" id="PRO_5027588737" description="TIGR03009 domain-containing protein" evidence="1">
    <location>
        <begin position="20"/>
        <end position="257"/>
    </location>
</feature>
<evidence type="ECO:0000256" key="1">
    <source>
        <dbReference type="SAM" id="SignalP"/>
    </source>
</evidence>
<dbReference type="AlphaFoldDB" id="A0A7C2P899"/>
<proteinExistence type="predicted"/>
<protein>
    <recommendedName>
        <fullName evidence="3">TIGR03009 domain-containing protein</fullName>
    </recommendedName>
</protein>
<reference evidence="2" key="1">
    <citation type="journal article" date="2020" name="mSystems">
        <title>Genome- and Community-Level Interaction Insights into Carbon Utilization and Element Cycling Functions of Hydrothermarchaeota in Hydrothermal Sediment.</title>
        <authorList>
            <person name="Zhou Z."/>
            <person name="Liu Y."/>
            <person name="Xu W."/>
            <person name="Pan J."/>
            <person name="Luo Z.H."/>
            <person name="Li M."/>
        </authorList>
    </citation>
    <scope>NUCLEOTIDE SEQUENCE [LARGE SCALE GENOMIC DNA]</scope>
    <source>
        <strain evidence="2">SpSt-339</strain>
    </source>
</reference>
<gene>
    <name evidence="2" type="ORF">ENQ76_16775</name>
</gene>
<sequence>MRGTVCMLLMLFASLSVYAQEPADDEAKAWQQRRQAEFARYELVQQSPTGELAVPLEPKSLLNWSNPIRKTPAGAVFLWTLGGRPQMIASTYPVVDGVEQELTSLADLPLLLRQDGQPVHCFQPGIEWKNVPDAEPPVTSRTLRLTQMRRIAERFRVTGGDNETFDARMLTQPVYRSPAKSPTDAALFVFVQGTDPEAVLLLEAVEDRGWRYALARMTRVAIWADLDEQRVWDLPASWKQPPPPDGPFHLVPLPGVR</sequence>
<accession>A0A7C2P899</accession>
<feature type="signal peptide" evidence="1">
    <location>
        <begin position="1"/>
        <end position="19"/>
    </location>
</feature>
<evidence type="ECO:0000313" key="2">
    <source>
        <dbReference type="EMBL" id="HEN17115.1"/>
    </source>
</evidence>
<organism evidence="2">
    <name type="scientific">Schlesneria paludicola</name>
    <dbReference type="NCBI Taxonomy" id="360056"/>
    <lineage>
        <taxon>Bacteria</taxon>
        <taxon>Pseudomonadati</taxon>
        <taxon>Planctomycetota</taxon>
        <taxon>Planctomycetia</taxon>
        <taxon>Planctomycetales</taxon>
        <taxon>Planctomycetaceae</taxon>
        <taxon>Schlesneria</taxon>
    </lineage>
</organism>